<accession>A0ABW0KCL8</accession>
<proteinExistence type="predicted"/>
<dbReference type="Proteomes" id="UP001596044">
    <property type="component" value="Unassembled WGS sequence"/>
</dbReference>
<evidence type="ECO:0008006" key="4">
    <source>
        <dbReference type="Google" id="ProtNLM"/>
    </source>
</evidence>
<sequence>MSDQPKTGTTPVLAESPETHISFNDEYYADREAFREVKPERVRVAPVVSMGSTEFQEEEPENAATAIDSSDDSLDDAYESPDALGQALQQYSGTVQFVNHLFHDQMDVNEAKEALQEQGWTDDDRSIPIGD</sequence>
<reference evidence="3" key="1">
    <citation type="journal article" date="2019" name="Int. J. Syst. Evol. Microbiol.">
        <title>The Global Catalogue of Microorganisms (GCM) 10K type strain sequencing project: providing services to taxonomists for standard genome sequencing and annotation.</title>
        <authorList>
            <consortium name="The Broad Institute Genomics Platform"/>
            <consortium name="The Broad Institute Genome Sequencing Center for Infectious Disease"/>
            <person name="Wu L."/>
            <person name="Ma J."/>
        </authorList>
    </citation>
    <scope>NUCLEOTIDE SEQUENCE [LARGE SCALE GENOMIC DNA]</scope>
    <source>
        <strain evidence="3">KACC 11904</strain>
    </source>
</reference>
<dbReference type="EMBL" id="JBHSMJ010000031">
    <property type="protein sequence ID" value="MFC5451168.1"/>
    <property type="molecule type" value="Genomic_DNA"/>
</dbReference>
<dbReference type="RefSeq" id="WP_270879567.1">
    <property type="nucleotide sequence ID" value="NZ_JAQFVF010000025.1"/>
</dbReference>
<comment type="caution">
    <text evidence="2">The sequence shown here is derived from an EMBL/GenBank/DDBJ whole genome shotgun (WGS) entry which is preliminary data.</text>
</comment>
<feature type="region of interest" description="Disordered" evidence="1">
    <location>
        <begin position="49"/>
        <end position="77"/>
    </location>
</feature>
<evidence type="ECO:0000256" key="1">
    <source>
        <dbReference type="SAM" id="MobiDB-lite"/>
    </source>
</evidence>
<gene>
    <name evidence="2" type="ORF">ACFPOG_23315</name>
</gene>
<keyword evidence="3" id="KW-1185">Reference proteome</keyword>
<protein>
    <recommendedName>
        <fullName evidence="4">SPOR domain-containing protein</fullName>
    </recommendedName>
</protein>
<name>A0ABW0KCL8_9BACL</name>
<organism evidence="2 3">
    <name type="scientific">Paenibacillus aestuarii</name>
    <dbReference type="NCBI Taxonomy" id="516965"/>
    <lineage>
        <taxon>Bacteria</taxon>
        <taxon>Bacillati</taxon>
        <taxon>Bacillota</taxon>
        <taxon>Bacilli</taxon>
        <taxon>Bacillales</taxon>
        <taxon>Paenibacillaceae</taxon>
        <taxon>Paenibacillus</taxon>
    </lineage>
</organism>
<evidence type="ECO:0000313" key="2">
    <source>
        <dbReference type="EMBL" id="MFC5451168.1"/>
    </source>
</evidence>
<evidence type="ECO:0000313" key="3">
    <source>
        <dbReference type="Proteomes" id="UP001596044"/>
    </source>
</evidence>